<sequence length="101" mass="11584">MGTVQAQGYATDSLQIKVYTQITYKNTEATDIKLLKVFCDYCSDTQTTEIGYAALRRSYDERYDPENVLKNGKKRLAIIIRIDKEDFKSLKDAEILEPPNP</sequence>
<keyword evidence="2" id="KW-1185">Reference proteome</keyword>
<reference evidence="2" key="1">
    <citation type="journal article" date="2019" name="Int. J. Syst. Evol. Microbiol.">
        <title>The Global Catalogue of Microorganisms (GCM) 10K type strain sequencing project: providing services to taxonomists for standard genome sequencing and annotation.</title>
        <authorList>
            <consortium name="The Broad Institute Genomics Platform"/>
            <consortium name="The Broad Institute Genome Sequencing Center for Infectious Disease"/>
            <person name="Wu L."/>
            <person name="Ma J."/>
        </authorList>
    </citation>
    <scope>NUCLEOTIDE SEQUENCE [LARGE SCALE GENOMIC DNA]</scope>
    <source>
        <strain evidence="2">KCTC 42587</strain>
    </source>
</reference>
<evidence type="ECO:0000313" key="1">
    <source>
        <dbReference type="EMBL" id="MFD2550963.1"/>
    </source>
</evidence>
<evidence type="ECO:0000313" key="2">
    <source>
        <dbReference type="Proteomes" id="UP001597472"/>
    </source>
</evidence>
<proteinExistence type="predicted"/>
<gene>
    <name evidence="1" type="ORF">ACFSQP_03945</name>
</gene>
<organism evidence="1 2">
    <name type="scientific">Bizionia sediminis</name>
    <dbReference type="NCBI Taxonomy" id="1737064"/>
    <lineage>
        <taxon>Bacteria</taxon>
        <taxon>Pseudomonadati</taxon>
        <taxon>Bacteroidota</taxon>
        <taxon>Flavobacteriia</taxon>
        <taxon>Flavobacteriales</taxon>
        <taxon>Flavobacteriaceae</taxon>
        <taxon>Bizionia</taxon>
    </lineage>
</organism>
<dbReference type="Proteomes" id="UP001597472">
    <property type="component" value="Unassembled WGS sequence"/>
</dbReference>
<name>A0ABW5KRS1_9FLAO</name>
<protein>
    <submittedName>
        <fullName evidence="1">Uncharacterized protein</fullName>
    </submittedName>
</protein>
<dbReference type="EMBL" id="JBHULS010000001">
    <property type="protein sequence ID" value="MFD2550963.1"/>
    <property type="molecule type" value="Genomic_DNA"/>
</dbReference>
<comment type="caution">
    <text evidence="1">The sequence shown here is derived from an EMBL/GenBank/DDBJ whole genome shotgun (WGS) entry which is preliminary data.</text>
</comment>
<accession>A0ABW5KRS1</accession>
<dbReference type="RefSeq" id="WP_376891948.1">
    <property type="nucleotide sequence ID" value="NZ_JBHULS010000001.1"/>
</dbReference>